<proteinExistence type="predicted"/>
<keyword evidence="1" id="KW-0472">Membrane</keyword>
<evidence type="ECO:0000313" key="2">
    <source>
        <dbReference type="EMBL" id="SDX53326.1"/>
    </source>
</evidence>
<keyword evidence="1" id="KW-1133">Transmembrane helix</keyword>
<feature type="transmembrane region" description="Helical" evidence="1">
    <location>
        <begin position="139"/>
        <end position="161"/>
    </location>
</feature>
<organism evidence="2 3">
    <name type="scientific">Tepidimicrobium xylanilyticum</name>
    <dbReference type="NCBI Taxonomy" id="1123352"/>
    <lineage>
        <taxon>Bacteria</taxon>
        <taxon>Bacillati</taxon>
        <taxon>Bacillota</taxon>
        <taxon>Tissierellia</taxon>
        <taxon>Tissierellales</taxon>
        <taxon>Tepidimicrobiaceae</taxon>
        <taxon>Tepidimicrobium</taxon>
    </lineage>
</organism>
<evidence type="ECO:0000313" key="3">
    <source>
        <dbReference type="Proteomes" id="UP000198828"/>
    </source>
</evidence>
<keyword evidence="1" id="KW-0812">Transmembrane</keyword>
<dbReference type="PANTHER" id="PTHR37814:SF1">
    <property type="entry name" value="MEMBRANE PROTEIN"/>
    <property type="match status" value="1"/>
</dbReference>
<reference evidence="2 3" key="1">
    <citation type="submission" date="2016-10" db="EMBL/GenBank/DDBJ databases">
        <authorList>
            <person name="de Groot N.N."/>
        </authorList>
    </citation>
    <scope>NUCLEOTIDE SEQUENCE [LARGE SCALE GENOMIC DNA]</scope>
    <source>
        <strain evidence="2 3">DSM 23310</strain>
    </source>
</reference>
<dbReference type="EMBL" id="FNNG01000012">
    <property type="protein sequence ID" value="SDX53326.1"/>
    <property type="molecule type" value="Genomic_DNA"/>
</dbReference>
<protein>
    <submittedName>
        <fullName evidence="2">Uncharacterized membrane protein YkvI</fullName>
    </submittedName>
</protein>
<keyword evidence="3" id="KW-1185">Reference proteome</keyword>
<dbReference type="AlphaFoldDB" id="A0A1H3CGW6"/>
<feature type="transmembrane region" description="Helical" evidence="1">
    <location>
        <begin position="82"/>
        <end position="107"/>
    </location>
</feature>
<dbReference type="Proteomes" id="UP000198828">
    <property type="component" value="Unassembled WGS sequence"/>
</dbReference>
<name>A0A1H3CGW6_9FIRM</name>
<dbReference type="OrthoDB" id="4424890at2"/>
<dbReference type="InterPro" id="IPR038728">
    <property type="entry name" value="YkvI-like"/>
</dbReference>
<feature type="transmembrane region" description="Helical" evidence="1">
    <location>
        <begin position="263"/>
        <end position="282"/>
    </location>
</feature>
<feature type="transmembrane region" description="Helical" evidence="1">
    <location>
        <begin position="181"/>
        <end position="200"/>
    </location>
</feature>
<dbReference type="PANTHER" id="PTHR37814">
    <property type="entry name" value="CONSERVED MEMBRANE PROTEIN"/>
    <property type="match status" value="1"/>
</dbReference>
<accession>A0A1H3CGW6</accession>
<feature type="transmembrane region" description="Helical" evidence="1">
    <location>
        <begin position="34"/>
        <end position="61"/>
    </location>
</feature>
<feature type="transmembrane region" description="Helical" evidence="1">
    <location>
        <begin position="294"/>
        <end position="312"/>
    </location>
</feature>
<feature type="transmembrane region" description="Helical" evidence="1">
    <location>
        <begin position="113"/>
        <end position="132"/>
    </location>
</feature>
<sequence length="338" mass="37184">MEKNWIKIASIYIGTVIGAGFASGREIIEFFGVYGLKGIIGVIISGIFFSLLGSLLLIKIYDSKIRDFNQLSAKVFGKRLGFIIDTLIGFSLYTGFSVMVSGSGAIFMEELGLPFNIGILVMILCCFVVFMFSLEGLSFINTILVPLLILGMLFTSFYLNLRGGYTLSNVEGISLTRKGNFITSSILYFGSNSLIILVVFSSLLPMIDNKRTAILSGTIGGTTLCILGLSILTSMLIYYNEVVYLEIPMLKICNYIGENYRKFYSILLWVAMFTTALANGFGFMNRISDDRYRIPIIALFCITAVPLAKVGFANLIGTIYPTFGVIGFTMMVGVLVKD</sequence>
<dbReference type="RefSeq" id="WP_093754168.1">
    <property type="nucleotide sequence ID" value="NZ_FNNG01000012.1"/>
</dbReference>
<feature type="transmembrane region" description="Helical" evidence="1">
    <location>
        <begin position="318"/>
        <end position="336"/>
    </location>
</feature>
<feature type="transmembrane region" description="Helical" evidence="1">
    <location>
        <begin position="212"/>
        <end position="239"/>
    </location>
</feature>
<gene>
    <name evidence="2" type="ORF">SAMN05660923_02491</name>
</gene>
<evidence type="ECO:0000256" key="1">
    <source>
        <dbReference type="SAM" id="Phobius"/>
    </source>
</evidence>